<dbReference type="STRING" id="1123034.GCA_000685805_00522"/>
<dbReference type="Proteomes" id="UP000254123">
    <property type="component" value="Unassembled WGS sequence"/>
</dbReference>
<gene>
    <name evidence="1" type="ORF">NCTC10526_00716</name>
</gene>
<evidence type="ECO:0008006" key="3">
    <source>
        <dbReference type="Google" id="ProtNLM"/>
    </source>
</evidence>
<keyword evidence="2" id="KW-1185">Reference proteome</keyword>
<proteinExistence type="predicted"/>
<accession>A0A379LIG7</accession>
<protein>
    <recommendedName>
        <fullName evidence="3">DNA-binding protein</fullName>
    </recommendedName>
</protein>
<dbReference type="RefSeq" id="WP_037031523.1">
    <property type="nucleotide sequence ID" value="NZ_CAJHAQ010000001.1"/>
</dbReference>
<dbReference type="AlphaFoldDB" id="A0A379LIG7"/>
<evidence type="ECO:0000313" key="2">
    <source>
        <dbReference type="Proteomes" id="UP000254123"/>
    </source>
</evidence>
<sequence length="62" mass="7176">MTDKELINALGGVLVLSNYLNMDYQRVFNWTHRGIPSQIKIDYPELFLTKNPPNLKPQTEEA</sequence>
<name>A0A379LIG7_9GAMM</name>
<evidence type="ECO:0000313" key="1">
    <source>
        <dbReference type="EMBL" id="SUD90390.1"/>
    </source>
</evidence>
<organism evidence="1 2">
    <name type="scientific">Psychrobacter phenylpyruvicus</name>
    <dbReference type="NCBI Taxonomy" id="29432"/>
    <lineage>
        <taxon>Bacteria</taxon>
        <taxon>Pseudomonadati</taxon>
        <taxon>Pseudomonadota</taxon>
        <taxon>Gammaproteobacteria</taxon>
        <taxon>Moraxellales</taxon>
        <taxon>Moraxellaceae</taxon>
        <taxon>Psychrobacter</taxon>
    </lineage>
</organism>
<dbReference type="EMBL" id="UGVC01000001">
    <property type="protein sequence ID" value="SUD90390.1"/>
    <property type="molecule type" value="Genomic_DNA"/>
</dbReference>
<reference evidence="1 2" key="1">
    <citation type="submission" date="2018-06" db="EMBL/GenBank/DDBJ databases">
        <authorList>
            <consortium name="Pathogen Informatics"/>
            <person name="Doyle S."/>
        </authorList>
    </citation>
    <scope>NUCLEOTIDE SEQUENCE [LARGE SCALE GENOMIC DNA]</scope>
    <source>
        <strain evidence="1 2">NCTC10526</strain>
    </source>
</reference>